<proteinExistence type="predicted"/>
<evidence type="ECO:0000313" key="1">
    <source>
        <dbReference type="EMBL" id="ABR10439.1"/>
    </source>
</evidence>
<keyword evidence="2" id="KW-1185">Reference proteome</keyword>
<accession>A6N1W7</accession>
<dbReference type="EMBL" id="EF579802">
    <property type="protein sequence ID" value="ABR10439.1"/>
    <property type="molecule type" value="Genomic_DNA"/>
</dbReference>
<dbReference type="Proteomes" id="UP000001999">
    <property type="component" value="Segment"/>
</dbReference>
<name>A6N1W7_9CAUD</name>
<reference evidence="1 2" key="1">
    <citation type="submission" date="2007-04" db="EMBL/GenBank/DDBJ databases">
        <title>Isolation, characterization and complete nucleotide sequence of a novel temperate bacteriophage Min1, isolated from the nematode pathogen Microbacterium nematophilum.</title>
        <authorList>
            <person name="Akimkina T.V."/>
            <person name="Venien-Bryan C."/>
            <person name="Hodgkin J.A."/>
        </authorList>
    </citation>
    <scope>NUCLEOTIDE SEQUENCE [LARGE SCALE GENOMIC DNA]</scope>
</reference>
<protein>
    <submittedName>
        <fullName evidence="1">Uncharacterized protein</fullName>
    </submittedName>
</protein>
<dbReference type="KEGG" id="vg:5309126"/>
<organism evidence="1 2">
    <name type="scientific">Microbacterium phage Min1</name>
    <dbReference type="NCBI Taxonomy" id="446529"/>
    <lineage>
        <taxon>Viruses</taxon>
        <taxon>Duplodnaviria</taxon>
        <taxon>Heunggongvirae</taxon>
        <taxon>Uroviricota</taxon>
        <taxon>Caudoviricetes</taxon>
        <taxon>Minunavirus</taxon>
        <taxon>Minunavirus Min1</taxon>
    </lineage>
</organism>
<dbReference type="RefSeq" id="YP_001294769.1">
    <property type="nucleotide sequence ID" value="NC_009603.1"/>
</dbReference>
<evidence type="ECO:0000313" key="2">
    <source>
        <dbReference type="Proteomes" id="UP000001999"/>
    </source>
</evidence>
<sequence length="53" mass="6253">MRKEVGEKLDRLIELYEREHPRMAIDLSSQGESLRNAWKVTVRKRHDSTGSRS</sequence>
<dbReference type="GeneID" id="5309126"/>